<evidence type="ECO:0000313" key="3">
    <source>
        <dbReference type="Proteomes" id="UP001156441"/>
    </source>
</evidence>
<evidence type="ECO:0000313" key="2">
    <source>
        <dbReference type="EMBL" id="MCT2585843.1"/>
    </source>
</evidence>
<dbReference type="RefSeq" id="WP_260193566.1">
    <property type="nucleotide sequence ID" value="NZ_JAFFZE010000016.1"/>
</dbReference>
<dbReference type="Pfam" id="PF13460">
    <property type="entry name" value="NAD_binding_10"/>
    <property type="match status" value="1"/>
</dbReference>
<dbReference type="Proteomes" id="UP001156441">
    <property type="component" value="Unassembled WGS sequence"/>
</dbReference>
<dbReference type="InterPro" id="IPR036291">
    <property type="entry name" value="NAD(P)-bd_dom_sf"/>
</dbReference>
<dbReference type="InterPro" id="IPR016040">
    <property type="entry name" value="NAD(P)-bd_dom"/>
</dbReference>
<feature type="domain" description="NAD(P)-binding" evidence="1">
    <location>
        <begin position="7"/>
        <end position="197"/>
    </location>
</feature>
<name>A0ABT2JDM1_9PSEU</name>
<protein>
    <submittedName>
        <fullName evidence="2">SDR family oxidoreductase</fullName>
    </submittedName>
</protein>
<dbReference type="PANTHER" id="PTHR43355:SF2">
    <property type="entry name" value="FLAVIN REDUCTASE (NADPH)"/>
    <property type="match status" value="1"/>
</dbReference>
<evidence type="ECO:0000259" key="1">
    <source>
        <dbReference type="Pfam" id="PF13460"/>
    </source>
</evidence>
<dbReference type="SUPFAM" id="SSF51735">
    <property type="entry name" value="NAD(P)-binding Rossmann-fold domains"/>
    <property type="match status" value="1"/>
</dbReference>
<keyword evidence="3" id="KW-1185">Reference proteome</keyword>
<proteinExistence type="predicted"/>
<organism evidence="2 3">
    <name type="scientific">Actinophytocola gossypii</name>
    <dbReference type="NCBI Taxonomy" id="2812003"/>
    <lineage>
        <taxon>Bacteria</taxon>
        <taxon>Bacillati</taxon>
        <taxon>Actinomycetota</taxon>
        <taxon>Actinomycetes</taxon>
        <taxon>Pseudonocardiales</taxon>
        <taxon>Pseudonocardiaceae</taxon>
    </lineage>
</organism>
<accession>A0ABT2JDM1</accession>
<dbReference type="InterPro" id="IPR051606">
    <property type="entry name" value="Polyketide_Oxido-like"/>
</dbReference>
<gene>
    <name evidence="2" type="ORF">JT362_22245</name>
</gene>
<comment type="caution">
    <text evidence="2">The sequence shown here is derived from an EMBL/GenBank/DDBJ whole genome shotgun (WGS) entry which is preliminary data.</text>
</comment>
<dbReference type="PANTHER" id="PTHR43355">
    <property type="entry name" value="FLAVIN REDUCTASE (NADPH)"/>
    <property type="match status" value="1"/>
</dbReference>
<dbReference type="EMBL" id="JAFFZE010000016">
    <property type="protein sequence ID" value="MCT2585843.1"/>
    <property type="molecule type" value="Genomic_DNA"/>
</dbReference>
<sequence>MRLAVFGATGGTGRAAIAQALEAGDKVTALARDPGALAEFGDRITVVGGDVLDPDAVGRVVAGSEAVVSALGIGMHRHATTVYSQGTGNILDAMRAEGTRRLLVVSTSSLEIPPPKHVAEWFLARFLLHRILAKPYADMAEMERRVRASDVDWTLVRAARLTNGPVTGRYRTARNGKLRGCWSISRADVAHHLLAHVGDASTFRSTVEIAY</sequence>
<dbReference type="Gene3D" id="3.40.50.720">
    <property type="entry name" value="NAD(P)-binding Rossmann-like Domain"/>
    <property type="match status" value="1"/>
</dbReference>
<dbReference type="CDD" id="cd05244">
    <property type="entry name" value="BVR-B_like_SDR_a"/>
    <property type="match status" value="1"/>
</dbReference>
<reference evidence="2 3" key="1">
    <citation type="submission" date="2021-02" db="EMBL/GenBank/DDBJ databases">
        <title>Actinophytocola xerophila sp. nov., isolated from soil of cotton cropping field.</title>
        <authorList>
            <person name="Huang R."/>
            <person name="Chen X."/>
            <person name="Ge X."/>
            <person name="Liu W."/>
        </authorList>
    </citation>
    <scope>NUCLEOTIDE SEQUENCE [LARGE SCALE GENOMIC DNA]</scope>
    <source>
        <strain evidence="2 3">S1-96</strain>
    </source>
</reference>